<evidence type="ECO:0000256" key="2">
    <source>
        <dbReference type="SAM" id="MobiDB-lite"/>
    </source>
</evidence>
<dbReference type="Proteomes" id="UP000315082">
    <property type="component" value="Chromosome"/>
</dbReference>
<evidence type="ECO:0000313" key="4">
    <source>
        <dbReference type="EMBL" id="QDV69002.1"/>
    </source>
</evidence>
<organism evidence="4 5">
    <name type="scientific">Rosistilla carotiformis</name>
    <dbReference type="NCBI Taxonomy" id="2528017"/>
    <lineage>
        <taxon>Bacteria</taxon>
        <taxon>Pseudomonadati</taxon>
        <taxon>Planctomycetota</taxon>
        <taxon>Planctomycetia</taxon>
        <taxon>Pirellulales</taxon>
        <taxon>Pirellulaceae</taxon>
        <taxon>Rosistilla</taxon>
    </lineage>
</organism>
<dbReference type="SMART" id="SM00530">
    <property type="entry name" value="HTH_XRE"/>
    <property type="match status" value="1"/>
</dbReference>
<proteinExistence type="predicted"/>
<dbReference type="SUPFAM" id="SSF47413">
    <property type="entry name" value="lambda repressor-like DNA-binding domains"/>
    <property type="match status" value="1"/>
</dbReference>
<dbReference type="AlphaFoldDB" id="A0A518JTX6"/>
<evidence type="ECO:0000259" key="3">
    <source>
        <dbReference type="PROSITE" id="PS50943"/>
    </source>
</evidence>
<evidence type="ECO:0000256" key="1">
    <source>
        <dbReference type="SAM" id="Coils"/>
    </source>
</evidence>
<evidence type="ECO:0000313" key="5">
    <source>
        <dbReference type="Proteomes" id="UP000315082"/>
    </source>
</evidence>
<dbReference type="EMBL" id="CP036348">
    <property type="protein sequence ID" value="QDV69002.1"/>
    <property type="molecule type" value="Genomic_DNA"/>
</dbReference>
<dbReference type="GO" id="GO:0003677">
    <property type="term" value="F:DNA binding"/>
    <property type="evidence" value="ECO:0007669"/>
    <property type="project" value="InterPro"/>
</dbReference>
<dbReference type="RefSeq" id="WP_197452544.1">
    <property type="nucleotide sequence ID" value="NZ_CP036348.1"/>
</dbReference>
<sequence>MDAEIFKVNLRGLLEARGMSLQELAERCGVGYQWVRRVCSRGLTRVEGRNRDQLQAICVLFGISPVERLWSPDLHAGMGEAAWYGAKVEEILNETRSVTDFEGFVDMSEDSIIEMVQVIDRLHTALKRNQEKLAQLHEKNLDHRRERGDPCPTQTSNDVEQLRKASEYSAKLKQIFRTQSHEDSYWEPMALDCIDILFYKKESRRIASIFRDSHLRMYEAWIAYFDMREEMEDAIALALGTYPADQVRSWLESHSPSDDSDARWDSIREGMAATERDELKGLSTHGGNTAEGE</sequence>
<feature type="region of interest" description="Disordered" evidence="2">
    <location>
        <begin position="273"/>
        <end position="293"/>
    </location>
</feature>
<dbReference type="InterPro" id="IPR010982">
    <property type="entry name" value="Lambda_DNA-bd_dom_sf"/>
</dbReference>
<gene>
    <name evidence="4" type="ORF">Poly24_27160</name>
</gene>
<keyword evidence="1" id="KW-0175">Coiled coil</keyword>
<dbReference type="Pfam" id="PF13443">
    <property type="entry name" value="HTH_26"/>
    <property type="match status" value="1"/>
</dbReference>
<dbReference type="Gene3D" id="1.10.260.40">
    <property type="entry name" value="lambda repressor-like DNA-binding domains"/>
    <property type="match status" value="1"/>
</dbReference>
<feature type="coiled-coil region" evidence="1">
    <location>
        <begin position="119"/>
        <end position="146"/>
    </location>
</feature>
<dbReference type="CDD" id="cd00093">
    <property type="entry name" value="HTH_XRE"/>
    <property type="match status" value="1"/>
</dbReference>
<dbReference type="PROSITE" id="PS50943">
    <property type="entry name" value="HTH_CROC1"/>
    <property type="match status" value="1"/>
</dbReference>
<protein>
    <recommendedName>
        <fullName evidence="3">HTH cro/C1-type domain-containing protein</fullName>
    </recommendedName>
</protein>
<keyword evidence="5" id="KW-1185">Reference proteome</keyword>
<feature type="domain" description="HTH cro/C1-type" evidence="3">
    <location>
        <begin position="10"/>
        <end position="33"/>
    </location>
</feature>
<dbReference type="InterPro" id="IPR001387">
    <property type="entry name" value="Cro/C1-type_HTH"/>
</dbReference>
<name>A0A518JTX6_9BACT</name>
<dbReference type="KEGG" id="rcf:Poly24_27160"/>
<accession>A0A518JTX6</accession>
<reference evidence="4 5" key="1">
    <citation type="submission" date="2019-02" db="EMBL/GenBank/DDBJ databases">
        <title>Deep-cultivation of Planctomycetes and their phenomic and genomic characterization uncovers novel biology.</title>
        <authorList>
            <person name="Wiegand S."/>
            <person name="Jogler M."/>
            <person name="Boedeker C."/>
            <person name="Pinto D."/>
            <person name="Vollmers J."/>
            <person name="Rivas-Marin E."/>
            <person name="Kohn T."/>
            <person name="Peeters S.H."/>
            <person name="Heuer A."/>
            <person name="Rast P."/>
            <person name="Oberbeckmann S."/>
            <person name="Bunk B."/>
            <person name="Jeske O."/>
            <person name="Meyerdierks A."/>
            <person name="Storesund J.E."/>
            <person name="Kallscheuer N."/>
            <person name="Luecker S."/>
            <person name="Lage O.M."/>
            <person name="Pohl T."/>
            <person name="Merkel B.J."/>
            <person name="Hornburger P."/>
            <person name="Mueller R.-W."/>
            <person name="Bruemmer F."/>
            <person name="Labrenz M."/>
            <person name="Spormann A.M."/>
            <person name="Op den Camp H."/>
            <person name="Overmann J."/>
            <person name="Amann R."/>
            <person name="Jetten M.S.M."/>
            <person name="Mascher T."/>
            <person name="Medema M.H."/>
            <person name="Devos D.P."/>
            <person name="Kaster A.-K."/>
            <person name="Ovreas L."/>
            <person name="Rohde M."/>
            <person name="Galperin M.Y."/>
            <person name="Jogler C."/>
        </authorList>
    </citation>
    <scope>NUCLEOTIDE SEQUENCE [LARGE SCALE GENOMIC DNA]</scope>
    <source>
        <strain evidence="4 5">Poly24</strain>
    </source>
</reference>